<dbReference type="Proteomes" id="UP000024635">
    <property type="component" value="Unassembled WGS sequence"/>
</dbReference>
<protein>
    <submittedName>
        <fullName evidence="2">Uncharacterized protein</fullName>
    </submittedName>
</protein>
<dbReference type="InterPro" id="IPR016024">
    <property type="entry name" value="ARM-type_fold"/>
</dbReference>
<evidence type="ECO:0000313" key="3">
    <source>
        <dbReference type="Proteomes" id="UP000024635"/>
    </source>
</evidence>
<feature type="region of interest" description="Disordered" evidence="1">
    <location>
        <begin position="355"/>
        <end position="386"/>
    </location>
</feature>
<gene>
    <name evidence="2" type="primary">Acey_s0601.g508</name>
    <name evidence="2" type="ORF">Y032_0601g508</name>
</gene>
<dbReference type="SUPFAM" id="SSF48371">
    <property type="entry name" value="ARM repeat"/>
    <property type="match status" value="1"/>
</dbReference>
<feature type="region of interest" description="Disordered" evidence="1">
    <location>
        <begin position="422"/>
        <end position="476"/>
    </location>
</feature>
<dbReference type="EMBL" id="JARK01000201">
    <property type="protein sequence ID" value="EYC40691.1"/>
    <property type="molecule type" value="Genomic_DNA"/>
</dbReference>
<reference evidence="3" key="1">
    <citation type="journal article" date="2015" name="Nat. Genet.">
        <title>The genome and transcriptome of the zoonotic hookworm Ancylostoma ceylanicum identify infection-specific gene families.</title>
        <authorList>
            <person name="Schwarz E.M."/>
            <person name="Hu Y."/>
            <person name="Antoshechkin I."/>
            <person name="Miller M.M."/>
            <person name="Sternberg P.W."/>
            <person name="Aroian R.V."/>
        </authorList>
    </citation>
    <scope>NUCLEOTIDE SEQUENCE</scope>
    <source>
        <strain evidence="3">HY135</strain>
    </source>
</reference>
<accession>A0A016WM76</accession>
<sequence>MFFFFSTSRLSNAPSIECRSLCTRIIGLASCFDEHIMKDHLTILHRSLETDVCEVKDSALAALADIISVYGFSEIAKLMFGEDPVYGSQDERNPPVGTKPPEQLAKLFEDTFDGVSDAVLPSLASTCLRVLNTMSLNWPAMLGRILLRVIESKSEKLEDVTTSFLAGFTKKGRMCSVQIVMALLWCVAKVQLEEISNQTNPIPALSSYVREFLEDRTGPHIKRTRSKAGKEAAVAKKEEVKIFPSMLLCRGVLHRLLLEPWGSTARSLANILSTLHIQDVDTPSLPPLHSHLDIALEVIEKEGLVRLAAPLRRFVGNVENLMRRRNCKFEQRIFKKKVKREVSEDWDPSWSVKFSPKTPKTPKISRSIKREPSSRIPTQNPSELPAVTPVPAKEMVASVKKSLSELHRLQNANNSDVFIVESDEGDFEPAQTSMGEKQPKVSKRKMTSTASLQGSLSIKRSKSSTKGTWIYPSKLA</sequence>
<comment type="caution">
    <text evidence="2">The sequence shown here is derived from an EMBL/GenBank/DDBJ whole genome shotgun (WGS) entry which is preliminary data.</text>
</comment>
<keyword evidence="3" id="KW-1185">Reference proteome</keyword>
<organism evidence="2 3">
    <name type="scientific">Ancylostoma ceylanicum</name>
    <dbReference type="NCBI Taxonomy" id="53326"/>
    <lineage>
        <taxon>Eukaryota</taxon>
        <taxon>Metazoa</taxon>
        <taxon>Ecdysozoa</taxon>
        <taxon>Nematoda</taxon>
        <taxon>Chromadorea</taxon>
        <taxon>Rhabditida</taxon>
        <taxon>Rhabditina</taxon>
        <taxon>Rhabditomorpha</taxon>
        <taxon>Strongyloidea</taxon>
        <taxon>Ancylostomatidae</taxon>
        <taxon>Ancylostomatinae</taxon>
        <taxon>Ancylostoma</taxon>
    </lineage>
</organism>
<dbReference type="AlphaFoldDB" id="A0A016WM76"/>
<evidence type="ECO:0000256" key="1">
    <source>
        <dbReference type="SAM" id="MobiDB-lite"/>
    </source>
</evidence>
<dbReference type="OrthoDB" id="10384018at2759"/>
<name>A0A016WM76_9BILA</name>
<proteinExistence type="predicted"/>
<evidence type="ECO:0000313" key="2">
    <source>
        <dbReference type="EMBL" id="EYC40691.1"/>
    </source>
</evidence>
<feature type="compositionally biased region" description="Polar residues" evidence="1">
    <location>
        <begin position="447"/>
        <end position="458"/>
    </location>
</feature>